<evidence type="ECO:0000313" key="1">
    <source>
        <dbReference type="EMBL" id="CAA9431390.1"/>
    </source>
</evidence>
<name>A0A6J4Q0S5_9BACT</name>
<organism evidence="1">
    <name type="scientific">uncultured Phycisphaerae bacterium</name>
    <dbReference type="NCBI Taxonomy" id="904963"/>
    <lineage>
        <taxon>Bacteria</taxon>
        <taxon>Pseudomonadati</taxon>
        <taxon>Planctomycetota</taxon>
        <taxon>Phycisphaerae</taxon>
        <taxon>environmental samples</taxon>
    </lineage>
</organism>
<dbReference type="InterPro" id="IPR011050">
    <property type="entry name" value="Pectin_lyase_fold/virulence"/>
</dbReference>
<dbReference type="SUPFAM" id="SSF51126">
    <property type="entry name" value="Pectin lyase-like"/>
    <property type="match status" value="1"/>
</dbReference>
<evidence type="ECO:0008006" key="2">
    <source>
        <dbReference type="Google" id="ProtNLM"/>
    </source>
</evidence>
<dbReference type="EMBL" id="CADCUQ010000810">
    <property type="protein sequence ID" value="CAA9431390.1"/>
    <property type="molecule type" value="Genomic_DNA"/>
</dbReference>
<dbReference type="Gene3D" id="2.160.20.10">
    <property type="entry name" value="Single-stranded right-handed beta-helix, Pectin lyase-like"/>
    <property type="match status" value="1"/>
</dbReference>
<accession>A0A6J4Q0S5</accession>
<reference evidence="1" key="1">
    <citation type="submission" date="2020-02" db="EMBL/GenBank/DDBJ databases">
        <authorList>
            <person name="Meier V. D."/>
        </authorList>
    </citation>
    <scope>NUCLEOTIDE SEQUENCE</scope>
    <source>
        <strain evidence="1">AVDCRST_MAG64</strain>
    </source>
</reference>
<gene>
    <name evidence="1" type="ORF">AVDCRST_MAG64-3514</name>
</gene>
<protein>
    <recommendedName>
        <fullName evidence="2">Right handed beta helix domain-containing protein</fullName>
    </recommendedName>
</protein>
<dbReference type="AlphaFoldDB" id="A0A6J4Q0S5"/>
<dbReference type="InterPro" id="IPR012334">
    <property type="entry name" value="Pectin_lyas_fold"/>
</dbReference>
<feature type="non-terminal residue" evidence="1">
    <location>
        <position position="1"/>
    </location>
</feature>
<proteinExistence type="predicted"/>
<sequence length="208" mass="23099">RVGMTSFTHFKGWERFKNEYGVLENNDTKGLFINVRAGTKHLAIRNNVVRKDNFWGIQLENIEKGVDHVRKTEDVRIERNTVVSMGTDGTFLRMHGNAKDVVVKNNLYVAPNLKLDGSEAYAVHVTGSMNSFREISGNVWPALGGSAKQDGLNYVGPEPVNAGGFQNGTEWERLAQVKNDLYQNVKLDKTYQAKIGTAKVGSSLQKAA</sequence>